<name>H3JTY3_RABV</name>
<dbReference type="InterPro" id="IPR023330">
    <property type="entry name" value="Rhabdovirus_ncapsid_N"/>
</dbReference>
<sequence length="133" mass="14839">KDWGISCQLPYHPSLPHNLPRHAHVTTSTMDVDKIVFKVNNQVVSLKPEIIVDQYEYKYPAIKDLKKPSITLGKAPDLNKAYKSVLSGMNAAKLDPDDVCSYLAAAMQFFEGACPEDWTSYGILIARKGDKIT</sequence>
<dbReference type="SUPFAM" id="SSF140809">
    <property type="entry name" value="Rhabdovirus nucleoprotein-like"/>
    <property type="match status" value="1"/>
</dbReference>
<dbReference type="InterPro" id="IPR000448">
    <property type="entry name" value="Rhabdo_ncapsid"/>
</dbReference>
<comment type="similarity">
    <text evidence="1">Belongs to the lyssavirus nucleocapsid protein family.</text>
</comment>
<reference evidence="4" key="2">
    <citation type="submission" date="2011-02" db="EMBL/GenBank/DDBJ databases">
        <authorList>
            <person name="Nguyen A.K."/>
            <person name="Nguyen D.V."/>
            <person name="Pham N.H."/>
        </authorList>
    </citation>
    <scope>NUCLEOTIDE SEQUENCE</scope>
    <source>
        <strain evidence="4">D 1570609-VN</strain>
    </source>
</reference>
<organism evidence="4">
    <name type="scientific">Rabies virus</name>
    <name type="common">RABV</name>
    <name type="synonym">Lyssavirus rabies</name>
    <dbReference type="NCBI Taxonomy" id="11292"/>
    <lineage>
        <taxon>Viruses</taxon>
        <taxon>Riboviria</taxon>
        <taxon>Orthornavirae</taxon>
        <taxon>Negarnaviricota</taxon>
        <taxon>Haploviricotina</taxon>
        <taxon>Monjiviricetes</taxon>
        <taxon>Mononegavirales</taxon>
        <taxon>Rhabdoviridae</taxon>
        <taxon>Alpharhabdovirinae</taxon>
        <taxon>Lyssavirus</taxon>
    </lineage>
</organism>
<reference evidence="4" key="1">
    <citation type="journal article" date="2011" name="Jpn. J. Infect. Dis.">
        <title>Molecular epidemiology of rabies virus in Vietnam (2006-2009).</title>
        <authorList>
            <person name="Nguyen A.K.T."/>
            <person name="Nguyen D.V."/>
            <person name="Ngo G.C."/>
            <person name="Nguyen T.T."/>
            <person name="Inoue S."/>
            <person name="Yamada A."/>
            <person name="Dinh X.K."/>
            <person name="Nguyen D.V."/>
            <person name="Phan T.X."/>
            <person name="Pham B.Q."/>
            <person name="Nguyen H.T."/>
            <person name="Nguyen H.T.H."/>
        </authorList>
    </citation>
    <scope>NUCLEOTIDE SEQUENCE</scope>
    <source>
        <strain evidence="4">D 1570609-VN</strain>
    </source>
</reference>
<protein>
    <submittedName>
        <fullName evidence="4">Nucleoprotein</fullName>
    </submittedName>
</protein>
<keyword evidence="2" id="KW-0597">Phosphoprotein</keyword>
<evidence type="ECO:0000256" key="1">
    <source>
        <dbReference type="ARBA" id="ARBA00007075"/>
    </source>
</evidence>
<keyword evidence="4" id="KW-0543">Viral nucleoprotein</keyword>
<dbReference type="Gene3D" id="1.10.3570.10">
    <property type="entry name" value="Rhabdovirus nucleocapsid protein like domain"/>
    <property type="match status" value="1"/>
</dbReference>
<feature type="domain" description="Rhabdovirus nucleocapsid" evidence="3">
    <location>
        <begin position="40"/>
        <end position="133"/>
    </location>
</feature>
<keyword evidence="4" id="KW-0946">Virion</keyword>
<dbReference type="InterPro" id="IPR035961">
    <property type="entry name" value="Rhabdovirus_nucleoprotein-like"/>
</dbReference>
<gene>
    <name evidence="4" type="primary">N</name>
</gene>
<evidence type="ECO:0000259" key="3">
    <source>
        <dbReference type="Pfam" id="PF00945"/>
    </source>
</evidence>
<accession>H3JTY3</accession>
<dbReference type="GO" id="GO:0019013">
    <property type="term" value="C:viral nucleocapsid"/>
    <property type="evidence" value="ECO:0007669"/>
    <property type="project" value="UniProtKB-KW"/>
</dbReference>
<evidence type="ECO:0000313" key="4">
    <source>
        <dbReference type="EMBL" id="BAL60640.1"/>
    </source>
</evidence>
<feature type="non-terminal residue" evidence="4">
    <location>
        <position position="1"/>
    </location>
</feature>
<proteinExistence type="inferred from homology"/>
<evidence type="ECO:0000256" key="2">
    <source>
        <dbReference type="ARBA" id="ARBA00022553"/>
    </source>
</evidence>
<dbReference type="Pfam" id="PF00945">
    <property type="entry name" value="Rhabdo_ncap"/>
    <property type="match status" value="1"/>
</dbReference>
<feature type="non-terminal residue" evidence="4">
    <location>
        <position position="133"/>
    </location>
</feature>
<dbReference type="EMBL" id="AB614377">
    <property type="protein sequence ID" value="BAL60640.1"/>
    <property type="molecule type" value="Viral_cRNA"/>
</dbReference>